<reference evidence="2" key="1">
    <citation type="journal article" date="2023" name="Nat. Commun.">
        <title>Diploid and tetraploid genomes of Acorus and the evolution of monocots.</title>
        <authorList>
            <person name="Ma L."/>
            <person name="Liu K.W."/>
            <person name="Li Z."/>
            <person name="Hsiao Y.Y."/>
            <person name="Qi Y."/>
            <person name="Fu T."/>
            <person name="Tang G.D."/>
            <person name="Zhang D."/>
            <person name="Sun W.H."/>
            <person name="Liu D.K."/>
            <person name="Li Y."/>
            <person name="Chen G.Z."/>
            <person name="Liu X.D."/>
            <person name="Liao X.Y."/>
            <person name="Jiang Y.T."/>
            <person name="Yu X."/>
            <person name="Hao Y."/>
            <person name="Huang J."/>
            <person name="Zhao X.W."/>
            <person name="Ke S."/>
            <person name="Chen Y.Y."/>
            <person name="Wu W.L."/>
            <person name="Hsu J.L."/>
            <person name="Lin Y.F."/>
            <person name="Huang M.D."/>
            <person name="Li C.Y."/>
            <person name="Huang L."/>
            <person name="Wang Z.W."/>
            <person name="Zhao X."/>
            <person name="Zhong W.Y."/>
            <person name="Peng D.H."/>
            <person name="Ahmad S."/>
            <person name="Lan S."/>
            <person name="Zhang J.S."/>
            <person name="Tsai W.C."/>
            <person name="Van de Peer Y."/>
            <person name="Liu Z.J."/>
        </authorList>
    </citation>
    <scope>NUCLEOTIDE SEQUENCE</scope>
    <source>
        <strain evidence="2">SCP</strain>
    </source>
</reference>
<name>A0AAV9BUW7_ACOGR</name>
<dbReference type="Pfam" id="PF06364">
    <property type="entry name" value="DUF1068"/>
    <property type="match status" value="1"/>
</dbReference>
<feature type="transmembrane region" description="Helical" evidence="1">
    <location>
        <begin position="15"/>
        <end position="34"/>
    </location>
</feature>
<protein>
    <submittedName>
        <fullName evidence="2">Uncharacterized protein</fullName>
    </submittedName>
</protein>
<proteinExistence type="predicted"/>
<keyword evidence="3" id="KW-1185">Reference proteome</keyword>
<reference evidence="2" key="2">
    <citation type="submission" date="2023-06" db="EMBL/GenBank/DDBJ databases">
        <authorList>
            <person name="Ma L."/>
            <person name="Liu K.-W."/>
            <person name="Li Z."/>
            <person name="Hsiao Y.-Y."/>
            <person name="Qi Y."/>
            <person name="Fu T."/>
            <person name="Tang G."/>
            <person name="Zhang D."/>
            <person name="Sun W.-H."/>
            <person name="Liu D.-K."/>
            <person name="Li Y."/>
            <person name="Chen G.-Z."/>
            <person name="Liu X.-D."/>
            <person name="Liao X.-Y."/>
            <person name="Jiang Y.-T."/>
            <person name="Yu X."/>
            <person name="Hao Y."/>
            <person name="Huang J."/>
            <person name="Zhao X.-W."/>
            <person name="Ke S."/>
            <person name="Chen Y.-Y."/>
            <person name="Wu W.-L."/>
            <person name="Hsu J.-L."/>
            <person name="Lin Y.-F."/>
            <person name="Huang M.-D."/>
            <person name="Li C.-Y."/>
            <person name="Huang L."/>
            <person name="Wang Z.-W."/>
            <person name="Zhao X."/>
            <person name="Zhong W.-Y."/>
            <person name="Peng D.-H."/>
            <person name="Ahmad S."/>
            <person name="Lan S."/>
            <person name="Zhang J.-S."/>
            <person name="Tsai W.-C."/>
            <person name="Van De Peer Y."/>
            <person name="Liu Z.-J."/>
        </authorList>
    </citation>
    <scope>NUCLEOTIDE SEQUENCE</scope>
    <source>
        <strain evidence="2">SCP</strain>
        <tissue evidence="2">Leaves</tissue>
    </source>
</reference>
<keyword evidence="1" id="KW-0812">Transmembrane</keyword>
<sequence length="182" mass="20587">MARHGGWTHTWKLKAAVVAMGICIAAYIVGRPLYWHLAEALGRSASSVAACDPCVCDCSFQPFLALPEELSNVSLTDCAKRDPEVSEEMEKNFIDLLSEELKLREAEAAESQRRGDLMLLEAKKMASQFLKEAEKCNSGMDTCEEAREKAEAALIEQRRLTYMWEMRARQRGWKEGRMKSHV</sequence>
<dbReference type="EMBL" id="JAUJYN010000001">
    <property type="protein sequence ID" value="KAK1280648.1"/>
    <property type="molecule type" value="Genomic_DNA"/>
</dbReference>
<gene>
    <name evidence="2" type="ORF">QJS04_geneDACA021248</name>
</gene>
<evidence type="ECO:0000256" key="1">
    <source>
        <dbReference type="SAM" id="Phobius"/>
    </source>
</evidence>
<dbReference type="InterPro" id="IPR010471">
    <property type="entry name" value="DUF1068"/>
</dbReference>
<evidence type="ECO:0000313" key="3">
    <source>
        <dbReference type="Proteomes" id="UP001179952"/>
    </source>
</evidence>
<dbReference type="AlphaFoldDB" id="A0AAV9BUW7"/>
<dbReference type="PANTHER" id="PTHR32254">
    <property type="entry name" value="EXPRESSED PROTEIN"/>
    <property type="match status" value="1"/>
</dbReference>
<keyword evidence="1" id="KW-0472">Membrane</keyword>
<comment type="caution">
    <text evidence="2">The sequence shown here is derived from an EMBL/GenBank/DDBJ whole genome shotgun (WGS) entry which is preliminary data.</text>
</comment>
<organism evidence="2 3">
    <name type="scientific">Acorus gramineus</name>
    <name type="common">Dwarf sweet flag</name>
    <dbReference type="NCBI Taxonomy" id="55184"/>
    <lineage>
        <taxon>Eukaryota</taxon>
        <taxon>Viridiplantae</taxon>
        <taxon>Streptophyta</taxon>
        <taxon>Embryophyta</taxon>
        <taxon>Tracheophyta</taxon>
        <taxon>Spermatophyta</taxon>
        <taxon>Magnoliopsida</taxon>
        <taxon>Liliopsida</taxon>
        <taxon>Acoraceae</taxon>
        <taxon>Acorus</taxon>
    </lineage>
</organism>
<accession>A0AAV9BUW7</accession>
<keyword evidence="1" id="KW-1133">Transmembrane helix</keyword>
<evidence type="ECO:0000313" key="2">
    <source>
        <dbReference type="EMBL" id="KAK1280648.1"/>
    </source>
</evidence>
<dbReference type="Proteomes" id="UP001179952">
    <property type="component" value="Unassembled WGS sequence"/>
</dbReference>
<dbReference type="PANTHER" id="PTHR32254:SF14">
    <property type="entry name" value="EXPRESSED PROTEIN"/>
    <property type="match status" value="1"/>
</dbReference>